<evidence type="ECO:0000256" key="3">
    <source>
        <dbReference type="ARBA" id="ARBA00023211"/>
    </source>
</evidence>
<evidence type="ECO:0000313" key="7">
    <source>
        <dbReference type="EnsemblProtists" id="EKX36981"/>
    </source>
</evidence>
<dbReference type="EnsemblProtists" id="EKX36981">
    <property type="protein sequence ID" value="EKX36981"/>
    <property type="gene ID" value="GUITHDRAFT_158632"/>
</dbReference>
<evidence type="ECO:0000313" key="8">
    <source>
        <dbReference type="Proteomes" id="UP000011087"/>
    </source>
</evidence>
<evidence type="ECO:0000256" key="1">
    <source>
        <dbReference type="ARBA" id="ARBA00022723"/>
    </source>
</evidence>
<dbReference type="STRING" id="905079.L1IL63"/>
<dbReference type="RefSeq" id="XP_005823961.1">
    <property type="nucleotide sequence ID" value="XM_005823904.1"/>
</dbReference>
<dbReference type="GO" id="GO:0005737">
    <property type="term" value="C:cytoplasm"/>
    <property type="evidence" value="ECO:0007669"/>
    <property type="project" value="TreeGrafter"/>
</dbReference>
<dbReference type="SUPFAM" id="SSF110581">
    <property type="entry name" value="Indigoidine synthase A-like"/>
    <property type="match status" value="1"/>
</dbReference>
<dbReference type="Proteomes" id="UP000011087">
    <property type="component" value="Unassembled WGS sequence"/>
</dbReference>
<dbReference type="InterPro" id="IPR022830">
    <property type="entry name" value="Indigdn_synthA-like"/>
</dbReference>
<keyword evidence="1" id="KW-0479">Metal-binding</keyword>
<dbReference type="GeneID" id="17293714"/>
<accession>L1IL63</accession>
<evidence type="ECO:0000256" key="4">
    <source>
        <dbReference type="ARBA" id="ARBA00023239"/>
    </source>
</evidence>
<dbReference type="InterPro" id="IPR007342">
    <property type="entry name" value="PsuG"/>
</dbReference>
<evidence type="ECO:0008006" key="9">
    <source>
        <dbReference type="Google" id="ProtNLM"/>
    </source>
</evidence>
<dbReference type="GO" id="GO:0004730">
    <property type="term" value="F:pseudouridylate synthase activity"/>
    <property type="evidence" value="ECO:0007669"/>
    <property type="project" value="InterPro"/>
</dbReference>
<dbReference type="PANTHER" id="PTHR42909">
    <property type="entry name" value="ZGC:136858"/>
    <property type="match status" value="1"/>
</dbReference>
<evidence type="ECO:0000313" key="6">
    <source>
        <dbReference type="EMBL" id="EKX36981.1"/>
    </source>
</evidence>
<dbReference type="EMBL" id="JH993065">
    <property type="protein sequence ID" value="EKX36981.1"/>
    <property type="molecule type" value="Genomic_DNA"/>
</dbReference>
<dbReference type="AlphaFoldDB" id="L1IL63"/>
<keyword evidence="4" id="KW-0456">Lyase</keyword>
<evidence type="ECO:0000256" key="5">
    <source>
        <dbReference type="ARBA" id="ARBA00023295"/>
    </source>
</evidence>
<keyword evidence="2" id="KW-0378">Hydrolase</keyword>
<keyword evidence="8" id="KW-1185">Reference proteome</keyword>
<reference evidence="6 8" key="1">
    <citation type="journal article" date="2012" name="Nature">
        <title>Algal genomes reveal evolutionary mosaicism and the fate of nucleomorphs.</title>
        <authorList>
            <consortium name="DOE Joint Genome Institute"/>
            <person name="Curtis B.A."/>
            <person name="Tanifuji G."/>
            <person name="Burki F."/>
            <person name="Gruber A."/>
            <person name="Irimia M."/>
            <person name="Maruyama S."/>
            <person name="Arias M.C."/>
            <person name="Ball S.G."/>
            <person name="Gile G.H."/>
            <person name="Hirakawa Y."/>
            <person name="Hopkins J.F."/>
            <person name="Kuo A."/>
            <person name="Rensing S.A."/>
            <person name="Schmutz J."/>
            <person name="Symeonidi A."/>
            <person name="Elias M."/>
            <person name="Eveleigh R.J."/>
            <person name="Herman E.K."/>
            <person name="Klute M.J."/>
            <person name="Nakayama T."/>
            <person name="Obornik M."/>
            <person name="Reyes-Prieto A."/>
            <person name="Armbrust E.V."/>
            <person name="Aves S.J."/>
            <person name="Beiko R.G."/>
            <person name="Coutinho P."/>
            <person name="Dacks J.B."/>
            <person name="Durnford D.G."/>
            <person name="Fast N.M."/>
            <person name="Green B.R."/>
            <person name="Grisdale C.J."/>
            <person name="Hempel F."/>
            <person name="Henrissat B."/>
            <person name="Hoppner M.P."/>
            <person name="Ishida K."/>
            <person name="Kim E."/>
            <person name="Koreny L."/>
            <person name="Kroth P.G."/>
            <person name="Liu Y."/>
            <person name="Malik S.B."/>
            <person name="Maier U.G."/>
            <person name="McRose D."/>
            <person name="Mock T."/>
            <person name="Neilson J.A."/>
            <person name="Onodera N.T."/>
            <person name="Poole A.M."/>
            <person name="Pritham E.J."/>
            <person name="Richards T.A."/>
            <person name="Rocap G."/>
            <person name="Roy S.W."/>
            <person name="Sarai C."/>
            <person name="Schaack S."/>
            <person name="Shirato S."/>
            <person name="Slamovits C.H."/>
            <person name="Spencer D.F."/>
            <person name="Suzuki S."/>
            <person name="Worden A.Z."/>
            <person name="Zauner S."/>
            <person name="Barry K."/>
            <person name="Bell C."/>
            <person name="Bharti A.K."/>
            <person name="Crow J.A."/>
            <person name="Grimwood J."/>
            <person name="Kramer R."/>
            <person name="Lindquist E."/>
            <person name="Lucas S."/>
            <person name="Salamov A."/>
            <person name="McFadden G.I."/>
            <person name="Lane C.E."/>
            <person name="Keeling P.J."/>
            <person name="Gray M.W."/>
            <person name="Grigoriev I.V."/>
            <person name="Archibald J.M."/>
        </authorList>
    </citation>
    <scope>NUCLEOTIDE SEQUENCE</scope>
    <source>
        <strain evidence="6 8">CCMP2712</strain>
    </source>
</reference>
<dbReference type="PANTHER" id="PTHR42909:SF1">
    <property type="entry name" value="CARBOHYDRATE KINASE PFKB DOMAIN-CONTAINING PROTEIN"/>
    <property type="match status" value="1"/>
</dbReference>
<dbReference type="GO" id="GO:0016798">
    <property type="term" value="F:hydrolase activity, acting on glycosyl bonds"/>
    <property type="evidence" value="ECO:0007669"/>
    <property type="project" value="UniProtKB-KW"/>
</dbReference>
<dbReference type="Gene3D" id="3.40.1790.10">
    <property type="entry name" value="Indigoidine synthase domain"/>
    <property type="match status" value="1"/>
</dbReference>
<reference evidence="7" key="3">
    <citation type="submission" date="2015-06" db="UniProtKB">
        <authorList>
            <consortium name="EnsemblProtists"/>
        </authorList>
    </citation>
    <scope>IDENTIFICATION</scope>
</reference>
<dbReference type="HOGENOM" id="CLU_012201_0_1_1"/>
<sequence>MADNKPIVALESTIISHGMPYPSNYNMALEVEEVIRAGGAVPATIAILHGQIHVGTSREALHLLAERGQRVRKTASRDLPLLLSSQQDGATTVSSTMKIASMAGIRVFVTGGIGGVHRGAETTGDVSADLTELASSPVAVVCAGAKSILDIPRTLEFLETFSVPVMSYQSDSFPAFFTRSSGCPSQIRVDTPEHVAQIISNMSRLGMKGGAVLGVPIPEESAAEGEQVEKAIHKALMEAQEQRVEGNRVTPFLLKRINELTQGESLRANVALVKNNAKIGASVAVALMNMGAYSEGR</sequence>
<reference evidence="8" key="2">
    <citation type="submission" date="2012-11" db="EMBL/GenBank/DDBJ databases">
        <authorList>
            <person name="Kuo A."/>
            <person name="Curtis B.A."/>
            <person name="Tanifuji G."/>
            <person name="Burki F."/>
            <person name="Gruber A."/>
            <person name="Irimia M."/>
            <person name="Maruyama S."/>
            <person name="Arias M.C."/>
            <person name="Ball S.G."/>
            <person name="Gile G.H."/>
            <person name="Hirakawa Y."/>
            <person name="Hopkins J.F."/>
            <person name="Rensing S.A."/>
            <person name="Schmutz J."/>
            <person name="Symeonidi A."/>
            <person name="Elias M."/>
            <person name="Eveleigh R.J."/>
            <person name="Herman E.K."/>
            <person name="Klute M.J."/>
            <person name="Nakayama T."/>
            <person name="Obornik M."/>
            <person name="Reyes-Prieto A."/>
            <person name="Armbrust E.V."/>
            <person name="Aves S.J."/>
            <person name="Beiko R.G."/>
            <person name="Coutinho P."/>
            <person name="Dacks J.B."/>
            <person name="Durnford D.G."/>
            <person name="Fast N.M."/>
            <person name="Green B.R."/>
            <person name="Grisdale C."/>
            <person name="Hempe F."/>
            <person name="Henrissat B."/>
            <person name="Hoppner M.P."/>
            <person name="Ishida K.-I."/>
            <person name="Kim E."/>
            <person name="Koreny L."/>
            <person name="Kroth P.G."/>
            <person name="Liu Y."/>
            <person name="Malik S.-B."/>
            <person name="Maier U.G."/>
            <person name="McRose D."/>
            <person name="Mock T."/>
            <person name="Neilson J.A."/>
            <person name="Onodera N.T."/>
            <person name="Poole A.M."/>
            <person name="Pritham E.J."/>
            <person name="Richards T.A."/>
            <person name="Rocap G."/>
            <person name="Roy S.W."/>
            <person name="Sarai C."/>
            <person name="Schaack S."/>
            <person name="Shirato S."/>
            <person name="Slamovits C.H."/>
            <person name="Spencer D.F."/>
            <person name="Suzuki S."/>
            <person name="Worden A.Z."/>
            <person name="Zauner S."/>
            <person name="Barry K."/>
            <person name="Bell C."/>
            <person name="Bharti A.K."/>
            <person name="Crow J.A."/>
            <person name="Grimwood J."/>
            <person name="Kramer R."/>
            <person name="Lindquist E."/>
            <person name="Lucas S."/>
            <person name="Salamov A."/>
            <person name="McFadden G.I."/>
            <person name="Lane C.E."/>
            <person name="Keeling P.J."/>
            <person name="Gray M.W."/>
            <person name="Grigoriev I.V."/>
            <person name="Archibald J.M."/>
        </authorList>
    </citation>
    <scope>NUCLEOTIDE SEQUENCE</scope>
    <source>
        <strain evidence="8">CCMP2712</strain>
    </source>
</reference>
<dbReference type="KEGG" id="gtt:GUITHDRAFT_158632"/>
<dbReference type="HAMAP" id="MF_01876">
    <property type="entry name" value="PsiMP_glycosidase"/>
    <property type="match status" value="1"/>
</dbReference>
<name>L1IL63_GUITC</name>
<gene>
    <name evidence="6" type="ORF">GUITHDRAFT_158632</name>
</gene>
<proteinExistence type="inferred from homology"/>
<dbReference type="PaxDb" id="55529-EKX36981"/>
<keyword evidence="5" id="KW-0326">Glycosidase</keyword>
<dbReference type="GO" id="GO:0046872">
    <property type="term" value="F:metal ion binding"/>
    <property type="evidence" value="ECO:0007669"/>
    <property type="project" value="UniProtKB-KW"/>
</dbReference>
<protein>
    <recommendedName>
        <fullName evidence="9">Pseudouridine-5'-phosphate glycosidase</fullName>
    </recommendedName>
</protein>
<dbReference type="OrthoDB" id="198885at2759"/>
<evidence type="ECO:0000256" key="2">
    <source>
        <dbReference type="ARBA" id="ARBA00022801"/>
    </source>
</evidence>
<dbReference type="OMA" id="GVHREWT"/>
<dbReference type="eggNOG" id="KOG3009">
    <property type="taxonomic scope" value="Eukaryota"/>
</dbReference>
<organism evidence="6">
    <name type="scientific">Guillardia theta (strain CCMP2712)</name>
    <name type="common">Cryptophyte</name>
    <dbReference type="NCBI Taxonomy" id="905079"/>
    <lineage>
        <taxon>Eukaryota</taxon>
        <taxon>Cryptophyceae</taxon>
        <taxon>Pyrenomonadales</taxon>
        <taxon>Geminigeraceae</taxon>
        <taxon>Guillardia</taxon>
    </lineage>
</organism>
<keyword evidence="3" id="KW-0464">Manganese</keyword>
<dbReference type="Pfam" id="PF04227">
    <property type="entry name" value="Indigoidine_A"/>
    <property type="match status" value="1"/>
</dbReference>